<dbReference type="Proteomes" id="UP000185779">
    <property type="component" value="Unassembled WGS sequence"/>
</dbReference>
<dbReference type="GO" id="GO:0052592">
    <property type="term" value="F:oxidoreductase activity, acting on CH or CH2 groups, with an iron-sulfur protein as acceptor"/>
    <property type="evidence" value="ECO:0007669"/>
    <property type="project" value="TreeGrafter"/>
</dbReference>
<evidence type="ECO:0000259" key="1">
    <source>
        <dbReference type="Pfam" id="PF04422"/>
    </source>
</evidence>
<dbReference type="PANTHER" id="PTHR31332">
    <property type="entry name" value="7-HYDROXYMETHYL CHLOROPHYLL A REDUCTASE, CHLOROPLASTIC"/>
    <property type="match status" value="1"/>
</dbReference>
<dbReference type="EMBL" id="DRIE01000086">
    <property type="protein sequence ID" value="HEC57217.1"/>
    <property type="molecule type" value="Genomic_DNA"/>
</dbReference>
<dbReference type="InterPro" id="IPR007525">
    <property type="entry name" value="FrhB_FdhB_C"/>
</dbReference>
<feature type="domain" description="Coenzyme F420 hydrogenase/dehydrogenase beta subunit N-terminal" evidence="1">
    <location>
        <begin position="91"/>
        <end position="164"/>
    </location>
</feature>
<gene>
    <name evidence="3" type="ORF">ENI32_04975</name>
    <name evidence="4" type="ORF">SBU_001520</name>
</gene>
<dbReference type="EC" id="1.12.98.1" evidence="3"/>
<name>A0A1F2P3P0_9EURY</name>
<evidence type="ECO:0000259" key="2">
    <source>
        <dbReference type="Pfam" id="PF04432"/>
    </source>
</evidence>
<evidence type="ECO:0000313" key="3">
    <source>
        <dbReference type="EMBL" id="HEC57217.1"/>
    </source>
</evidence>
<reference evidence="3" key="2">
    <citation type="journal article" date="2020" name="mSystems">
        <title>Genome- and Community-Level Interaction Insights into Carbon Utilization and Element Cycling Functions of Hydrothermarchaeota in Hydrothermal Sediment.</title>
        <authorList>
            <person name="Zhou Z."/>
            <person name="Liu Y."/>
            <person name="Xu W."/>
            <person name="Pan J."/>
            <person name="Luo Z.H."/>
            <person name="Li M."/>
        </authorList>
    </citation>
    <scope>NUCLEOTIDE SEQUENCE [LARGE SCALE GENOMIC DNA]</scope>
    <source>
        <strain evidence="3">HyVt-386</strain>
    </source>
</reference>
<evidence type="ECO:0000313" key="5">
    <source>
        <dbReference type="Proteomes" id="UP000185779"/>
    </source>
</evidence>
<keyword evidence="5" id="KW-1185">Reference proteome</keyword>
<organism evidence="4 5">
    <name type="scientific">Candidatus Syntropharchaeum butanivorans</name>
    <dbReference type="NCBI Taxonomy" id="1839936"/>
    <lineage>
        <taxon>Archaea</taxon>
        <taxon>Methanobacteriati</taxon>
        <taxon>Methanobacteriota</taxon>
        <taxon>Stenosarchaea group</taxon>
        <taxon>Methanomicrobia</taxon>
        <taxon>Methanosarcinales</taxon>
        <taxon>ANME-2 cluster</taxon>
        <taxon>Candidatus Syntropharchaeum</taxon>
    </lineage>
</organism>
<dbReference type="Pfam" id="PF04422">
    <property type="entry name" value="FrhB_FdhB_N"/>
    <property type="match status" value="1"/>
</dbReference>
<protein>
    <submittedName>
        <fullName evidence="3">Coenzyme F420 hydrogenase subunit beta</fullName>
        <ecNumber evidence="3">1.12.98.1</ecNumber>
    </submittedName>
    <submittedName>
        <fullName evidence="4">Coenzyme F420-reducing hydrogenase subunit beta</fullName>
    </submittedName>
</protein>
<dbReference type="EMBL" id="LYOR01000010">
    <property type="protein sequence ID" value="OFV65592.1"/>
    <property type="molecule type" value="Genomic_DNA"/>
</dbReference>
<dbReference type="Gene3D" id="3.30.70.20">
    <property type="match status" value="1"/>
</dbReference>
<dbReference type="Gene3D" id="3.10.450.750">
    <property type="match status" value="1"/>
</dbReference>
<sequence>MRYAEEGNIDDLESRVVYNNLCCYCGACGGFCTEYIRYENELPKTEEKCFEIHGACFDFCPRTFLPVLEMEKELFGGVRSDKDLGYFTEIITARATDAAIAEKGQDGGVVSALLIYLMEKGEIDAACISRNSETEAWKPEPFVARSKEDILAGAGSNYEQCPTLIGVGNAISDGCESIAMVGLPCHVQAMRKIQLSNFFDVGGSKVKYVIGLFCTETFDRALLHAKLDELGVKIEDVKKFDIGEGKFKIYTDGGEITEKIAAMKSCMREGCKVCYDFAAELADISVGSIGAEAGWNSVIIRSETGKKLIEDAKAAGVIETKPLADEKVELVRKLASRKKTGNLKNIMDAAGAVRILNLAVDPTEMNILL</sequence>
<evidence type="ECO:0000313" key="4">
    <source>
        <dbReference type="EMBL" id="OFV65592.1"/>
    </source>
</evidence>
<feature type="domain" description="Coenzyme F420 hydrogenase/dehydrogenase beta subunit C-terminal" evidence="2">
    <location>
        <begin position="176"/>
        <end position="325"/>
    </location>
</feature>
<dbReference type="GO" id="GO:0050454">
    <property type="term" value="F:coenzyme F420 hydrogenase activity"/>
    <property type="evidence" value="ECO:0007669"/>
    <property type="project" value="UniProtKB-EC"/>
</dbReference>
<reference evidence="4 5" key="1">
    <citation type="submission" date="2016-05" db="EMBL/GenBank/DDBJ databases">
        <title>Microbial consortia oxidize butane by reversing methanogenesis.</title>
        <authorList>
            <person name="Laso-Perez R."/>
            <person name="Richter M."/>
            <person name="Wegener G."/>
            <person name="Musat F."/>
        </authorList>
    </citation>
    <scope>NUCLEOTIDE SEQUENCE [LARGE SCALE GENOMIC DNA]</scope>
    <source>
        <strain evidence="4">BOX1</strain>
    </source>
</reference>
<dbReference type="InterPro" id="IPR007516">
    <property type="entry name" value="Co_F420_Hydgase/DH_bsu_N"/>
</dbReference>
<keyword evidence="3" id="KW-0560">Oxidoreductase</keyword>
<accession>A0A1F2P3P0</accession>
<comment type="caution">
    <text evidence="4">The sequence shown here is derived from an EMBL/GenBank/DDBJ whole genome shotgun (WGS) entry which is preliminary data.</text>
</comment>
<dbReference type="PANTHER" id="PTHR31332:SF0">
    <property type="entry name" value="7-HYDROXYMETHYL CHLOROPHYLL A REDUCTASE, CHLOROPLASTIC"/>
    <property type="match status" value="1"/>
</dbReference>
<dbReference type="STRING" id="1839936.SBU_001520"/>
<dbReference type="Proteomes" id="UP000885936">
    <property type="component" value="Unassembled WGS sequence"/>
</dbReference>
<dbReference type="InterPro" id="IPR045220">
    <property type="entry name" value="FRHB/FDHB/HCAR-like"/>
</dbReference>
<dbReference type="Pfam" id="PF04432">
    <property type="entry name" value="FrhB_FdhB_C"/>
    <property type="match status" value="1"/>
</dbReference>
<proteinExistence type="predicted"/>
<dbReference type="AlphaFoldDB" id="A0A1F2P3P0"/>